<accession>A0ABR0AD07</accession>
<evidence type="ECO:0000313" key="2">
    <source>
        <dbReference type="Proteomes" id="UP001234178"/>
    </source>
</evidence>
<evidence type="ECO:0000313" key="1">
    <source>
        <dbReference type="EMBL" id="KAK4022958.1"/>
    </source>
</evidence>
<reference evidence="1 2" key="1">
    <citation type="journal article" date="2023" name="Nucleic Acids Res.">
        <title>The hologenome of Daphnia magna reveals possible DNA methylation and microbiome-mediated evolution of the host genome.</title>
        <authorList>
            <person name="Chaturvedi A."/>
            <person name="Li X."/>
            <person name="Dhandapani V."/>
            <person name="Marshall H."/>
            <person name="Kissane S."/>
            <person name="Cuenca-Cambronero M."/>
            <person name="Asole G."/>
            <person name="Calvet F."/>
            <person name="Ruiz-Romero M."/>
            <person name="Marangio P."/>
            <person name="Guigo R."/>
            <person name="Rago D."/>
            <person name="Mirbahai L."/>
            <person name="Eastwood N."/>
            <person name="Colbourne J.K."/>
            <person name="Zhou J."/>
            <person name="Mallon E."/>
            <person name="Orsini L."/>
        </authorList>
    </citation>
    <scope>NUCLEOTIDE SEQUENCE [LARGE SCALE GENOMIC DNA]</scope>
    <source>
        <strain evidence="1">LRV0_1</strain>
    </source>
</reference>
<keyword evidence="2" id="KW-1185">Reference proteome</keyword>
<sequence length="105" mass="11836">MLVEYRVRRLFLFREGARLSSKMVVSLTQSGNGKGLPTKAIKAPLTDPVSHPRLLHWLLRNWLQNLSTGRTGFLFVIETIPVLLVGCRKIEMMKRAGSISGCEKN</sequence>
<comment type="caution">
    <text evidence="1">The sequence shown here is derived from an EMBL/GenBank/DDBJ whole genome shotgun (WGS) entry which is preliminary data.</text>
</comment>
<organism evidence="1 2">
    <name type="scientific">Daphnia magna</name>
    <dbReference type="NCBI Taxonomy" id="35525"/>
    <lineage>
        <taxon>Eukaryota</taxon>
        <taxon>Metazoa</taxon>
        <taxon>Ecdysozoa</taxon>
        <taxon>Arthropoda</taxon>
        <taxon>Crustacea</taxon>
        <taxon>Branchiopoda</taxon>
        <taxon>Diplostraca</taxon>
        <taxon>Cladocera</taxon>
        <taxon>Anomopoda</taxon>
        <taxon>Daphniidae</taxon>
        <taxon>Daphnia</taxon>
    </lineage>
</organism>
<dbReference type="Proteomes" id="UP001234178">
    <property type="component" value="Unassembled WGS sequence"/>
</dbReference>
<gene>
    <name evidence="1" type="ORF">OUZ56_008400</name>
</gene>
<dbReference type="EMBL" id="JAOYFB010000037">
    <property type="protein sequence ID" value="KAK4022958.1"/>
    <property type="molecule type" value="Genomic_DNA"/>
</dbReference>
<name>A0ABR0AD07_9CRUS</name>
<proteinExistence type="predicted"/>
<protein>
    <submittedName>
        <fullName evidence="1">Uncharacterized protein</fullName>
    </submittedName>
</protein>